<keyword evidence="6 13" id="KW-1133">Transmembrane helix</keyword>
<evidence type="ECO:0000256" key="3">
    <source>
        <dbReference type="ARBA" id="ARBA00022679"/>
    </source>
</evidence>
<comment type="pathway">
    <text evidence="9">Carotenoid biosynthesis; staphyloxanthin biosynthesis; staphyloxanthin from farnesyl diphosphate: step 5/5.</text>
</comment>
<evidence type="ECO:0000256" key="11">
    <source>
        <dbReference type="ARBA" id="ARBA00023667"/>
    </source>
</evidence>
<feature type="transmembrane region" description="Helical" evidence="13">
    <location>
        <begin position="33"/>
        <end position="61"/>
    </location>
</feature>
<evidence type="ECO:0000256" key="4">
    <source>
        <dbReference type="ARBA" id="ARBA00022692"/>
    </source>
</evidence>
<sequence length="190" mass="22110">MVKKLFLSLGSIFLAYRSVELVKFLDNTYASQFNWIGVVAYSFALNLFITGVFALLGFAFITSRILPDSYYKINNIKVITSLYRILGVEYFRFLLLKFFWGKEKNRKKYFSGNKTGLENFETQTRQSEFGHLASFIIVAIVSFYILLKGQIEIFCVSSLINVIGNLYPIVLQRNHRIQIERLKLILDKKK</sequence>
<evidence type="ECO:0000256" key="8">
    <source>
        <dbReference type="ARBA" id="ARBA00023315"/>
    </source>
</evidence>
<evidence type="ECO:0000313" key="15">
    <source>
        <dbReference type="Proteomes" id="UP000635885"/>
    </source>
</evidence>
<comment type="caution">
    <text evidence="14">The sequence shown here is derived from an EMBL/GenBank/DDBJ whole genome shotgun (WGS) entry which is preliminary data.</text>
</comment>
<dbReference type="EMBL" id="BMFD01000006">
    <property type="protein sequence ID" value="GGC41469.1"/>
    <property type="molecule type" value="Genomic_DNA"/>
</dbReference>
<dbReference type="InterPro" id="IPR044021">
    <property type="entry name" value="CrtO"/>
</dbReference>
<keyword evidence="4 13" id="KW-0812">Transmembrane</keyword>
<dbReference type="Pfam" id="PF18927">
    <property type="entry name" value="CrtO"/>
    <property type="match status" value="1"/>
</dbReference>
<keyword evidence="15" id="KW-1185">Reference proteome</keyword>
<evidence type="ECO:0000256" key="13">
    <source>
        <dbReference type="SAM" id="Phobius"/>
    </source>
</evidence>
<organism evidence="14 15">
    <name type="scientific">Belliella aquatica</name>
    <dbReference type="NCBI Taxonomy" id="1323734"/>
    <lineage>
        <taxon>Bacteria</taxon>
        <taxon>Pseudomonadati</taxon>
        <taxon>Bacteroidota</taxon>
        <taxon>Cytophagia</taxon>
        <taxon>Cytophagales</taxon>
        <taxon>Cyclobacteriaceae</taxon>
        <taxon>Belliella</taxon>
    </lineage>
</organism>
<keyword evidence="8" id="KW-0012">Acyltransferase</keyword>
<accession>A0ABQ1MJ86</accession>
<evidence type="ECO:0000256" key="6">
    <source>
        <dbReference type="ARBA" id="ARBA00022989"/>
    </source>
</evidence>
<evidence type="ECO:0000256" key="12">
    <source>
        <dbReference type="ARBA" id="ARBA00025324"/>
    </source>
</evidence>
<proteinExistence type="inferred from homology"/>
<dbReference type="Proteomes" id="UP000635885">
    <property type="component" value="Unassembled WGS sequence"/>
</dbReference>
<comment type="similarity">
    <text evidence="10">Belongs to the acyltransferase CrtO family.</text>
</comment>
<evidence type="ECO:0000313" key="14">
    <source>
        <dbReference type="EMBL" id="GGC41469.1"/>
    </source>
</evidence>
<keyword evidence="2" id="KW-1003">Cell membrane</keyword>
<reference evidence="15" key="1">
    <citation type="journal article" date="2019" name="Int. J. Syst. Evol. Microbiol.">
        <title>The Global Catalogue of Microorganisms (GCM) 10K type strain sequencing project: providing services to taxonomists for standard genome sequencing and annotation.</title>
        <authorList>
            <consortium name="The Broad Institute Genomics Platform"/>
            <consortium name="The Broad Institute Genome Sequencing Center for Infectious Disease"/>
            <person name="Wu L."/>
            <person name="Ma J."/>
        </authorList>
    </citation>
    <scope>NUCLEOTIDE SEQUENCE [LARGE SCALE GENOMIC DNA]</scope>
    <source>
        <strain evidence="15">CGMCC 1.12479</strain>
    </source>
</reference>
<feature type="transmembrane region" description="Helical" evidence="13">
    <location>
        <begin position="129"/>
        <end position="147"/>
    </location>
</feature>
<evidence type="ECO:0000256" key="7">
    <source>
        <dbReference type="ARBA" id="ARBA00023136"/>
    </source>
</evidence>
<evidence type="ECO:0000256" key="5">
    <source>
        <dbReference type="ARBA" id="ARBA00022729"/>
    </source>
</evidence>
<gene>
    <name evidence="14" type="ORF">GCM10010993_20110</name>
</gene>
<keyword evidence="3" id="KW-0808">Transferase</keyword>
<protein>
    <recommendedName>
        <fullName evidence="11">Glycosyl-4,4'-diaponeurosporenoate acyltransferase</fullName>
    </recommendedName>
</protein>
<keyword evidence="5" id="KW-0732">Signal</keyword>
<dbReference type="RefSeq" id="WP_188442410.1">
    <property type="nucleotide sequence ID" value="NZ_BMFD01000006.1"/>
</dbReference>
<evidence type="ECO:0000256" key="9">
    <source>
        <dbReference type="ARBA" id="ARBA00023588"/>
    </source>
</evidence>
<comment type="function">
    <text evidence="12">Catalyzes the acylation of glycosyl-4,4'-diaponeurosporenoate, i.e. the esterification of glucose at the C6'' position with the carboxyl group of the C(15) fatty acid 12-methyltetradecanoic acid, to yield staphyloxanthin. This is the last step in the biosynthesis of this orange pigment, present in most staphylococci strains.</text>
</comment>
<comment type="subcellular location">
    <subcellularLocation>
        <location evidence="1">Cell membrane</location>
        <topology evidence="1">Single-pass membrane protein</topology>
    </subcellularLocation>
</comment>
<evidence type="ECO:0000256" key="2">
    <source>
        <dbReference type="ARBA" id="ARBA00022475"/>
    </source>
</evidence>
<evidence type="ECO:0000256" key="1">
    <source>
        <dbReference type="ARBA" id="ARBA00004162"/>
    </source>
</evidence>
<evidence type="ECO:0000256" key="10">
    <source>
        <dbReference type="ARBA" id="ARBA00023603"/>
    </source>
</evidence>
<keyword evidence="7 13" id="KW-0472">Membrane</keyword>
<name>A0ABQ1MJ86_9BACT</name>